<dbReference type="SUPFAM" id="SSF81452">
    <property type="entry name" value="Cytochrome c oxidase subunit III-like"/>
    <property type="match status" value="1"/>
</dbReference>
<evidence type="ECO:0000256" key="2">
    <source>
        <dbReference type="ARBA" id="ARBA00010581"/>
    </source>
</evidence>
<dbReference type="InterPro" id="IPR024791">
    <property type="entry name" value="Cyt_c/ubiquinol_Oxase_su3"/>
</dbReference>
<dbReference type="CDD" id="cd02862">
    <property type="entry name" value="NorE_like"/>
    <property type="match status" value="1"/>
</dbReference>
<comment type="subcellular location">
    <subcellularLocation>
        <location evidence="6">Cell membrane</location>
        <topology evidence="6">Multi-pass membrane protein</topology>
    </subcellularLocation>
    <subcellularLocation>
        <location evidence="1">Membrane</location>
        <topology evidence="1">Multi-pass membrane protein</topology>
    </subcellularLocation>
</comment>
<sequence length="219" mass="25166">MSEHSAVSDPKTAHIQHHFVDSDQQFDSAKLGMWIFLVTEILFFGGLFAAYIVYRAWYPDLYLQASAELDTFWGAVNTAVLIGSSLTVAMAIRSAQLNQIKGLIYNLYITIGLAFVFMVIKFFEYTHKFDKGIFPGEYYTYEGIAHEKANIFFSIYYMMTGVHGLHVTIGIGLMIWLVYKAKKGVYHSGYYTPVEITGLYWHLVDIIWIFLFPLLYLID</sequence>
<dbReference type="AlphaFoldDB" id="A0A316TVJ0"/>
<dbReference type="GO" id="GO:0004129">
    <property type="term" value="F:cytochrome-c oxidase activity"/>
    <property type="evidence" value="ECO:0007669"/>
    <property type="project" value="InterPro"/>
</dbReference>
<dbReference type="Pfam" id="PF00510">
    <property type="entry name" value="COX3"/>
    <property type="match status" value="1"/>
</dbReference>
<organism evidence="9 10">
    <name type="scientific">Rhodohalobacter mucosus</name>
    <dbReference type="NCBI Taxonomy" id="2079485"/>
    <lineage>
        <taxon>Bacteria</taxon>
        <taxon>Pseudomonadati</taxon>
        <taxon>Balneolota</taxon>
        <taxon>Balneolia</taxon>
        <taxon>Balneolales</taxon>
        <taxon>Balneolaceae</taxon>
        <taxon>Rhodohalobacter</taxon>
    </lineage>
</organism>
<feature type="domain" description="Heme-copper oxidase subunit III family profile" evidence="8">
    <location>
        <begin position="30"/>
        <end position="219"/>
    </location>
</feature>
<evidence type="ECO:0000256" key="3">
    <source>
        <dbReference type="ARBA" id="ARBA00022692"/>
    </source>
</evidence>
<reference evidence="9 10" key="1">
    <citation type="submission" date="2018-05" db="EMBL/GenBank/DDBJ databases">
        <title>Rhodohalobacter halophilus gen. nov., sp. nov., a moderately halophilic member of the family Balneolaceae.</title>
        <authorList>
            <person name="Liu Z.-W."/>
        </authorList>
    </citation>
    <scope>NUCLEOTIDE SEQUENCE [LARGE SCALE GENOMIC DNA]</scope>
    <source>
        <strain evidence="9 10">8A47</strain>
    </source>
</reference>
<dbReference type="InterPro" id="IPR000298">
    <property type="entry name" value="Cyt_c_oxidase-like_su3"/>
</dbReference>
<evidence type="ECO:0000256" key="1">
    <source>
        <dbReference type="ARBA" id="ARBA00004141"/>
    </source>
</evidence>
<feature type="transmembrane region" description="Helical" evidence="7">
    <location>
        <begin position="104"/>
        <end position="123"/>
    </location>
</feature>
<keyword evidence="4 7" id="KW-1133">Transmembrane helix</keyword>
<protein>
    <submittedName>
        <fullName evidence="9">Cytochrome C oxidase subunit III</fullName>
    </submittedName>
</protein>
<evidence type="ECO:0000313" key="9">
    <source>
        <dbReference type="EMBL" id="PWN07339.1"/>
    </source>
</evidence>
<dbReference type="PANTHER" id="PTHR11403">
    <property type="entry name" value="CYTOCHROME C OXIDASE SUBUNIT III"/>
    <property type="match status" value="1"/>
</dbReference>
<evidence type="ECO:0000256" key="6">
    <source>
        <dbReference type="RuleBase" id="RU003376"/>
    </source>
</evidence>
<evidence type="ECO:0000256" key="4">
    <source>
        <dbReference type="ARBA" id="ARBA00022989"/>
    </source>
</evidence>
<evidence type="ECO:0000259" key="8">
    <source>
        <dbReference type="PROSITE" id="PS50253"/>
    </source>
</evidence>
<dbReference type="Gene3D" id="1.20.120.80">
    <property type="entry name" value="Cytochrome c oxidase, subunit III, four-helix bundle"/>
    <property type="match status" value="1"/>
</dbReference>
<keyword evidence="3 6" id="KW-0812">Transmembrane</keyword>
<proteinExistence type="inferred from homology"/>
<dbReference type="PANTHER" id="PTHR11403:SF6">
    <property type="entry name" value="NITRIC OXIDE REDUCTASE SUBUNIT E"/>
    <property type="match status" value="1"/>
</dbReference>
<accession>A0A316TVJ0</accession>
<dbReference type="EMBL" id="QGGB01000003">
    <property type="protein sequence ID" value="PWN07339.1"/>
    <property type="molecule type" value="Genomic_DNA"/>
</dbReference>
<evidence type="ECO:0000256" key="5">
    <source>
        <dbReference type="ARBA" id="ARBA00023136"/>
    </source>
</evidence>
<comment type="caution">
    <text evidence="9">The sequence shown here is derived from an EMBL/GenBank/DDBJ whole genome shotgun (WGS) entry which is preliminary data.</text>
</comment>
<feature type="transmembrane region" description="Helical" evidence="7">
    <location>
        <begin position="31"/>
        <end position="52"/>
    </location>
</feature>
<evidence type="ECO:0000256" key="7">
    <source>
        <dbReference type="SAM" id="Phobius"/>
    </source>
</evidence>
<dbReference type="PROSITE" id="PS50253">
    <property type="entry name" value="COX3"/>
    <property type="match status" value="1"/>
</dbReference>
<dbReference type="GO" id="GO:0005886">
    <property type="term" value="C:plasma membrane"/>
    <property type="evidence" value="ECO:0007669"/>
    <property type="project" value="UniProtKB-SubCell"/>
</dbReference>
<feature type="transmembrane region" description="Helical" evidence="7">
    <location>
        <begin position="199"/>
        <end position="218"/>
    </location>
</feature>
<gene>
    <name evidence="9" type="ORF">DDZ15_03480</name>
</gene>
<dbReference type="InterPro" id="IPR035973">
    <property type="entry name" value="Cyt_c_oxidase_su3-like_sf"/>
</dbReference>
<dbReference type="OrthoDB" id="9810850at2"/>
<keyword evidence="10" id="KW-1185">Reference proteome</keyword>
<comment type="similarity">
    <text evidence="2 6">Belongs to the cytochrome c oxidase subunit 3 family.</text>
</comment>
<evidence type="ECO:0000313" key="10">
    <source>
        <dbReference type="Proteomes" id="UP000245533"/>
    </source>
</evidence>
<feature type="transmembrane region" description="Helical" evidence="7">
    <location>
        <begin position="72"/>
        <end position="92"/>
    </location>
</feature>
<feature type="transmembrane region" description="Helical" evidence="7">
    <location>
        <begin position="155"/>
        <end position="179"/>
    </location>
</feature>
<dbReference type="Proteomes" id="UP000245533">
    <property type="component" value="Unassembled WGS sequence"/>
</dbReference>
<name>A0A316TVJ0_9BACT</name>
<dbReference type="InterPro" id="IPR013833">
    <property type="entry name" value="Cyt_c_oxidase_su3_a-hlx"/>
</dbReference>
<dbReference type="RefSeq" id="WP_109644931.1">
    <property type="nucleotide sequence ID" value="NZ_QGGB01000003.1"/>
</dbReference>
<dbReference type="GO" id="GO:0019646">
    <property type="term" value="P:aerobic electron transport chain"/>
    <property type="evidence" value="ECO:0007669"/>
    <property type="project" value="InterPro"/>
</dbReference>
<keyword evidence="5 7" id="KW-0472">Membrane</keyword>